<dbReference type="InterPro" id="IPR048068">
    <property type="entry name" value="LarA-like"/>
</dbReference>
<accession>A0A5B8NLA6</accession>
<evidence type="ECO:0000259" key="1">
    <source>
        <dbReference type="Pfam" id="PF09861"/>
    </source>
</evidence>
<keyword evidence="3" id="KW-1185">Reference proteome</keyword>
<gene>
    <name evidence="2" type="ORF">FRE64_02565</name>
</gene>
<dbReference type="KEGG" id="enn:FRE64_02565"/>
<dbReference type="PANTHER" id="PTHR33171:SF17">
    <property type="entry name" value="LARA-LIKE N-TERMINAL DOMAIN-CONTAINING PROTEIN"/>
    <property type="match status" value="1"/>
</dbReference>
<dbReference type="InterPro" id="IPR018657">
    <property type="entry name" value="LarA-like_N"/>
</dbReference>
<dbReference type="PANTHER" id="PTHR33171">
    <property type="entry name" value="LAR_N DOMAIN-CONTAINING PROTEIN"/>
    <property type="match status" value="1"/>
</dbReference>
<feature type="domain" description="LarA-like N-terminal" evidence="1">
    <location>
        <begin position="45"/>
        <end position="132"/>
    </location>
</feature>
<protein>
    <submittedName>
        <fullName evidence="2">DUF2088 domain-containing protein</fullName>
    </submittedName>
</protein>
<evidence type="ECO:0000313" key="3">
    <source>
        <dbReference type="Proteomes" id="UP000318453"/>
    </source>
</evidence>
<name>A0A5B8NLA6_9CHRO</name>
<proteinExistence type="predicted"/>
<evidence type="ECO:0000313" key="2">
    <source>
        <dbReference type="EMBL" id="QDZ38919.1"/>
    </source>
</evidence>
<dbReference type="Proteomes" id="UP000318453">
    <property type="component" value="Chromosome"/>
</dbReference>
<organism evidence="2 3">
    <name type="scientific">Euhalothece natronophila Z-M001</name>
    <dbReference type="NCBI Taxonomy" id="522448"/>
    <lineage>
        <taxon>Bacteria</taxon>
        <taxon>Bacillati</taxon>
        <taxon>Cyanobacteriota</taxon>
        <taxon>Cyanophyceae</taxon>
        <taxon>Oscillatoriophycideae</taxon>
        <taxon>Chroococcales</taxon>
        <taxon>Halothecacae</taxon>
        <taxon>Halothece cluster</taxon>
        <taxon>Euhalothece</taxon>
    </lineage>
</organism>
<dbReference type="OrthoDB" id="581590at2"/>
<dbReference type="AlphaFoldDB" id="A0A5B8NLA6"/>
<dbReference type="Pfam" id="PF09861">
    <property type="entry name" value="Lar_N"/>
    <property type="match status" value="1"/>
</dbReference>
<sequence>MSHSIRLQSYPEYNVKVPPQTNVFFPRSPAPYDTLDRNELVSYCKKEIHTAIAIGEKKHKKNIKSILLILPDKTRSQVAARILIDAILNIVNNKPELKVTLLYGLGTHPLMSLKEIEKLIGKERYSKLQAIGIAIKQQTTKIKTNELVEIIINPHSSREIANKSETTPYSIQKNSTRYSVKIPQLLFNHHLTLIAGDTKIHPYEGRYGSGGINKMLAVGIASLNEIRRSHSTSVLLATTARAGDPTSPFVKMIDTTAQGIQQAMISRPESQAMSVPYGFTVLAQDEDQIWDMAFGDHENYRQELAQNNYRNHVFSVDTTFNLVISDIEPKRGTDILAGARALQYICDWNEKSAPLLKPPNQNSVALLYNPCNEPLNNSGIGNDGTKEQLDILLEMTQEHRDLIKGQLLKATSWQEIEKILRISRDDLLKQWQLHLQVVSEADQIWLQLEKLAKKVLAHRSKGVFDYTIEQSLHKMLFKYAGKYNVTMKTISQLLQQYEQGHDFRGIIDQINSQVFAHQEHFGLGEGGQRALRLLKICQHFKYFFIATFNPVVISYIHQLNPDLTEYISPSLQNQSNIKSRSITLLGIQTIDLNTCSPQIALDIAYHYSASFESSAKGIEIAYLKKPVILRRNLDFIPKRE</sequence>
<dbReference type="EMBL" id="CP042326">
    <property type="protein sequence ID" value="QDZ38919.1"/>
    <property type="molecule type" value="Genomic_DNA"/>
</dbReference>
<dbReference type="Gene3D" id="3.40.50.11440">
    <property type="match status" value="1"/>
</dbReference>
<dbReference type="GO" id="GO:0050043">
    <property type="term" value="F:lactate racemase activity"/>
    <property type="evidence" value="ECO:0007669"/>
    <property type="project" value="InterPro"/>
</dbReference>
<reference evidence="2" key="1">
    <citation type="submission" date="2019-08" db="EMBL/GenBank/DDBJ databases">
        <title>Carotenoids and Carotenoid Binding Proteins in the Halophilic Cyanobacterium Euhalothece sp. ZM00.</title>
        <authorList>
            <person name="Cho S.M."/>
            <person name="Song J.Y."/>
            <person name="Park Y.-I."/>
        </authorList>
    </citation>
    <scope>NUCLEOTIDE SEQUENCE [LARGE SCALE GENOMIC DNA]</scope>
    <source>
        <strain evidence="2">Z-M001</strain>
    </source>
</reference>
<dbReference type="RefSeq" id="WP_146294530.1">
    <property type="nucleotide sequence ID" value="NZ_CP042326.1"/>
</dbReference>